<dbReference type="PANTHER" id="PTHR43205">
    <property type="entry name" value="PROSTAGLANDIN REDUCTASE"/>
    <property type="match status" value="1"/>
</dbReference>
<dbReference type="GO" id="GO:0016628">
    <property type="term" value="F:oxidoreductase activity, acting on the CH-CH group of donors, NAD or NADP as acceptor"/>
    <property type="evidence" value="ECO:0007669"/>
    <property type="project" value="InterPro"/>
</dbReference>
<evidence type="ECO:0000259" key="2">
    <source>
        <dbReference type="SMART" id="SM00829"/>
    </source>
</evidence>
<feature type="domain" description="Enoyl reductase (ER)" evidence="2">
    <location>
        <begin position="31"/>
        <end position="352"/>
    </location>
</feature>
<dbReference type="Pfam" id="PF00107">
    <property type="entry name" value="ADH_zinc_N"/>
    <property type="match status" value="1"/>
</dbReference>
<dbReference type="CDD" id="cd05288">
    <property type="entry name" value="PGDH"/>
    <property type="match status" value="1"/>
</dbReference>
<protein>
    <submittedName>
        <fullName evidence="3">Oxidoreductase YncB</fullName>
    </submittedName>
</protein>
<dbReference type="PANTHER" id="PTHR43205:SF7">
    <property type="entry name" value="PROSTAGLANDIN REDUCTASE 1"/>
    <property type="match status" value="1"/>
</dbReference>
<dbReference type="EMBL" id="CP011117">
    <property type="protein sequence ID" value="AKA81074.1"/>
    <property type="molecule type" value="Genomic_DNA"/>
</dbReference>
<dbReference type="FunFam" id="3.40.50.720:FF:000121">
    <property type="entry name" value="Prostaglandin reductase 2"/>
    <property type="match status" value="1"/>
</dbReference>
<proteinExistence type="predicted"/>
<evidence type="ECO:0000313" key="3">
    <source>
        <dbReference type="EMBL" id="AKA81074.1"/>
    </source>
</evidence>
<dbReference type="SUPFAM" id="SSF51735">
    <property type="entry name" value="NAD(P)-binding Rossmann-fold domains"/>
    <property type="match status" value="1"/>
</dbReference>
<dbReference type="Gene3D" id="3.90.180.10">
    <property type="entry name" value="Medium-chain alcohol dehydrogenases, catalytic domain"/>
    <property type="match status" value="1"/>
</dbReference>
<dbReference type="Proteomes" id="UP000033099">
    <property type="component" value="Chromosome"/>
</dbReference>
<sequence>MPTASFDQPKRENVMTKLSNQQVVLAARPDGDLKPSDLRLEDVAVPIPGEREVLLETIYLSIDPYMRWWMRAEKSYNDPIEIDQVIVGATVSRVRESHHPDWQVGAWVLAFSGWKRFAVSDGSDLRRLDPDLAAPSTALGVLGMTGFTAYAGLRNIGKPKPGETVVVAAASGAVGSMVGQIARLRGARAVGITTGAQKLSYVKDELHFDAVADYNAPDFAEQLAKACPDGIDVYFESVGGKIWDAVLPLLNTYARVPVCGVISQYEKPSGVQENTDRLSNTMAQIMGKSLTLRGFIQTEYAQEQLADFLEEAGQWIADGKLSYREQITHGLHTAPQALIDQLKGRNFGKTIVQVSEV</sequence>
<dbReference type="InterPro" id="IPR045010">
    <property type="entry name" value="MDR_fam"/>
</dbReference>
<dbReference type="InterPro" id="IPR041694">
    <property type="entry name" value="ADH_N_2"/>
</dbReference>
<accession>A0AAU8TG58</accession>
<dbReference type="KEGG" id="pfb:VO64_0528"/>
<organism evidence="3 4">
    <name type="scientific">Pseudomonas synxantha</name>
    <dbReference type="NCBI Taxonomy" id="47883"/>
    <lineage>
        <taxon>Bacteria</taxon>
        <taxon>Pseudomonadati</taxon>
        <taxon>Pseudomonadota</taxon>
        <taxon>Gammaproteobacteria</taxon>
        <taxon>Pseudomonadales</taxon>
        <taxon>Pseudomonadaceae</taxon>
        <taxon>Pseudomonas</taxon>
    </lineage>
</organism>
<dbReference type="SUPFAM" id="SSF50129">
    <property type="entry name" value="GroES-like"/>
    <property type="match status" value="1"/>
</dbReference>
<dbReference type="SMART" id="SM00829">
    <property type="entry name" value="PKS_ER"/>
    <property type="match status" value="1"/>
</dbReference>
<keyword evidence="1" id="KW-0560">Oxidoreductase</keyword>
<dbReference type="Pfam" id="PF16884">
    <property type="entry name" value="ADH_N_2"/>
    <property type="match status" value="1"/>
</dbReference>
<dbReference type="InterPro" id="IPR013149">
    <property type="entry name" value="ADH-like_C"/>
</dbReference>
<dbReference type="InterPro" id="IPR011032">
    <property type="entry name" value="GroES-like_sf"/>
</dbReference>
<dbReference type="AlphaFoldDB" id="A0AAU8TG58"/>
<evidence type="ECO:0000256" key="1">
    <source>
        <dbReference type="ARBA" id="ARBA00023002"/>
    </source>
</evidence>
<dbReference type="InterPro" id="IPR020843">
    <property type="entry name" value="ER"/>
</dbReference>
<reference evidence="3 4" key="1">
    <citation type="journal article" date="2015" name="Genome Announc.">
        <title>Complete Genome Sequence of Biocontrol Strain Pseudomonas fluorescens LBUM223.</title>
        <authorList>
            <person name="Roquigny R."/>
            <person name="Arseneault T."/>
            <person name="Gadkar V.J."/>
            <person name="Novinscak A."/>
            <person name="Joly D.L."/>
            <person name="Filion M."/>
        </authorList>
    </citation>
    <scope>NUCLEOTIDE SEQUENCE [LARGE SCALE GENOMIC DNA]</scope>
    <source>
        <strain evidence="3 4">LBUM223</strain>
    </source>
</reference>
<name>A0AAU8TG58_9PSED</name>
<gene>
    <name evidence="3" type="ORF">VO64_0528</name>
</gene>
<dbReference type="InterPro" id="IPR036291">
    <property type="entry name" value="NAD(P)-bd_dom_sf"/>
</dbReference>
<evidence type="ECO:0000313" key="4">
    <source>
        <dbReference type="Proteomes" id="UP000033099"/>
    </source>
</evidence>
<dbReference type="Gene3D" id="3.40.50.720">
    <property type="entry name" value="NAD(P)-binding Rossmann-like Domain"/>
    <property type="match status" value="1"/>
</dbReference>